<dbReference type="Pfam" id="PF02519">
    <property type="entry name" value="Auxin_inducible"/>
    <property type="match status" value="1"/>
</dbReference>
<evidence type="ECO:0000313" key="3">
    <source>
        <dbReference type="EMBL" id="CAG1843864.1"/>
    </source>
</evidence>
<reference evidence="3" key="1">
    <citation type="submission" date="2021-03" db="EMBL/GenBank/DDBJ databases">
        <authorList>
            <consortium name="Genoscope - CEA"/>
            <person name="William W."/>
        </authorList>
    </citation>
    <scope>NUCLEOTIDE SEQUENCE</scope>
    <source>
        <strain evidence="3">Doubled-haploid Pahang</strain>
    </source>
</reference>
<feature type="region of interest" description="Disordered" evidence="2">
    <location>
        <begin position="94"/>
        <end position="115"/>
    </location>
</feature>
<protein>
    <submittedName>
        <fullName evidence="3">(wild Malaysian banana) hypothetical protein</fullName>
    </submittedName>
</protein>
<dbReference type="EMBL" id="HG996469">
    <property type="protein sequence ID" value="CAG1843864.1"/>
    <property type="molecule type" value="Genomic_DNA"/>
</dbReference>
<dbReference type="InterPro" id="IPR003676">
    <property type="entry name" value="SAUR_fam"/>
</dbReference>
<accession>A0A8D7A7C4</accession>
<comment type="similarity">
    <text evidence="1">Belongs to the ARG7 family.</text>
</comment>
<dbReference type="GO" id="GO:0009733">
    <property type="term" value="P:response to auxin"/>
    <property type="evidence" value="ECO:0007669"/>
    <property type="project" value="InterPro"/>
</dbReference>
<evidence type="ECO:0000256" key="1">
    <source>
        <dbReference type="ARBA" id="ARBA00006974"/>
    </source>
</evidence>
<name>A0A8D7A7C4_MUSAM</name>
<evidence type="ECO:0000256" key="2">
    <source>
        <dbReference type="SAM" id="MobiDB-lite"/>
    </source>
</evidence>
<organism evidence="3">
    <name type="scientific">Musa acuminata subsp. malaccensis</name>
    <name type="common">Wild banana</name>
    <name type="synonym">Musa malaccensis</name>
    <dbReference type="NCBI Taxonomy" id="214687"/>
    <lineage>
        <taxon>Eukaryota</taxon>
        <taxon>Viridiplantae</taxon>
        <taxon>Streptophyta</taxon>
        <taxon>Embryophyta</taxon>
        <taxon>Tracheophyta</taxon>
        <taxon>Spermatophyta</taxon>
        <taxon>Magnoliopsida</taxon>
        <taxon>Liliopsida</taxon>
        <taxon>Zingiberales</taxon>
        <taxon>Musaceae</taxon>
        <taxon>Musa</taxon>
    </lineage>
</organism>
<sequence>MAEKLGKLKCMLKRWHSRSRLHAGSPSAAVRSHDDENSPTDLHPVYVGKSRRRYLISSDLVGHLSSRSSRSDPLTQTVQRSSSIARLCCLSTSSGCSRTLSRRPSPSTSWWSSTL</sequence>
<feature type="non-terminal residue" evidence="3">
    <location>
        <position position="115"/>
    </location>
</feature>
<gene>
    <name evidence="3" type="ORF">GSMUA_136590.1</name>
</gene>
<feature type="compositionally biased region" description="Low complexity" evidence="2">
    <location>
        <begin position="97"/>
        <end position="115"/>
    </location>
</feature>
<feature type="region of interest" description="Disordered" evidence="2">
    <location>
        <begin position="18"/>
        <end position="44"/>
    </location>
</feature>
<dbReference type="AlphaFoldDB" id="A0A8D7A7C4"/>
<proteinExistence type="inferred from homology"/>